<dbReference type="Pfam" id="PF22599">
    <property type="entry name" value="SecDF_P1_head"/>
    <property type="match status" value="1"/>
</dbReference>
<dbReference type="Proteomes" id="UP000253426">
    <property type="component" value="Unassembled WGS sequence"/>
</dbReference>
<sequence>MDNASGFTHSDDLLLSPMKRFAFLCLAFCLLTSGQVFADSPLEIRLVVAPGTPGAVKTPWGEDETVYCAKEPLLDHKAVAEATVLSIGAREPSWEVEVRFNERGKAAFAKATTDHKGEQFGVLSNGKLLVVARVMSPITSGTLRISGNLTKEEATDLAAVIQAAVPKAVNP</sequence>
<proteinExistence type="predicted"/>
<dbReference type="AlphaFoldDB" id="A0A366HSV5"/>
<dbReference type="InterPro" id="IPR054384">
    <property type="entry name" value="SecDF_P1_head"/>
</dbReference>
<keyword evidence="3" id="KW-1185">Reference proteome</keyword>
<organism evidence="2 3">
    <name type="scientific">Roseimicrobium gellanilyticum</name>
    <dbReference type="NCBI Taxonomy" id="748857"/>
    <lineage>
        <taxon>Bacteria</taxon>
        <taxon>Pseudomonadati</taxon>
        <taxon>Verrucomicrobiota</taxon>
        <taxon>Verrucomicrobiia</taxon>
        <taxon>Verrucomicrobiales</taxon>
        <taxon>Verrucomicrobiaceae</taxon>
        <taxon>Roseimicrobium</taxon>
    </lineage>
</organism>
<evidence type="ECO:0000259" key="1">
    <source>
        <dbReference type="Pfam" id="PF22599"/>
    </source>
</evidence>
<feature type="domain" description="SecDF P1 head subdomain" evidence="1">
    <location>
        <begin position="63"/>
        <end position="163"/>
    </location>
</feature>
<comment type="caution">
    <text evidence="2">The sequence shown here is derived from an EMBL/GenBank/DDBJ whole genome shotgun (WGS) entry which is preliminary data.</text>
</comment>
<dbReference type="Gene3D" id="3.30.1360.200">
    <property type="match status" value="1"/>
</dbReference>
<accession>A0A366HSV5</accession>
<evidence type="ECO:0000313" key="3">
    <source>
        <dbReference type="Proteomes" id="UP000253426"/>
    </source>
</evidence>
<evidence type="ECO:0000313" key="2">
    <source>
        <dbReference type="EMBL" id="RBP45777.1"/>
    </source>
</evidence>
<dbReference type="EMBL" id="QNRR01000002">
    <property type="protein sequence ID" value="RBP45777.1"/>
    <property type="molecule type" value="Genomic_DNA"/>
</dbReference>
<gene>
    <name evidence="2" type="ORF">DES53_102159</name>
</gene>
<name>A0A366HSV5_9BACT</name>
<protein>
    <recommendedName>
        <fullName evidence="1">SecDF P1 head subdomain domain-containing protein</fullName>
    </recommendedName>
</protein>
<reference evidence="2 3" key="1">
    <citation type="submission" date="2018-06" db="EMBL/GenBank/DDBJ databases">
        <title>Genomic Encyclopedia of Type Strains, Phase IV (KMG-IV): sequencing the most valuable type-strain genomes for metagenomic binning, comparative biology and taxonomic classification.</title>
        <authorList>
            <person name="Goeker M."/>
        </authorList>
    </citation>
    <scope>NUCLEOTIDE SEQUENCE [LARGE SCALE GENOMIC DNA]</scope>
    <source>
        <strain evidence="2 3">DSM 25532</strain>
    </source>
</reference>